<dbReference type="Proteomes" id="UP000318521">
    <property type="component" value="Unassembled WGS sequence"/>
</dbReference>
<reference evidence="3 4" key="1">
    <citation type="submission" date="2019-07" db="EMBL/GenBank/DDBJ databases">
        <authorList>
            <person name="Park Y.J."/>
            <person name="Jeong S.E."/>
            <person name="Jung H.S."/>
        </authorList>
    </citation>
    <scope>NUCLEOTIDE SEQUENCE [LARGE SCALE GENOMIC DNA]</scope>
    <source>
        <strain evidence="4">P16(2019)</strain>
    </source>
</reference>
<dbReference type="RefSeq" id="WP_143849035.1">
    <property type="nucleotide sequence ID" value="NZ_VLXZ01000007.1"/>
</dbReference>
<protein>
    <submittedName>
        <fullName evidence="3">NAD(P)-dependent oxidoreductase</fullName>
    </submittedName>
</protein>
<dbReference type="Pfam" id="PF01370">
    <property type="entry name" value="Epimerase"/>
    <property type="match status" value="1"/>
</dbReference>
<dbReference type="AlphaFoldDB" id="A0A553ZXF7"/>
<feature type="domain" description="NAD-dependent epimerase/dehydratase" evidence="2">
    <location>
        <begin position="5"/>
        <end position="230"/>
    </location>
</feature>
<evidence type="ECO:0000256" key="1">
    <source>
        <dbReference type="ARBA" id="ARBA00007637"/>
    </source>
</evidence>
<gene>
    <name evidence="3" type="ORF">FN960_12305</name>
</gene>
<dbReference type="SUPFAM" id="SSF51735">
    <property type="entry name" value="NAD(P)-binding Rossmann-fold domains"/>
    <property type="match status" value="1"/>
</dbReference>
<dbReference type="PANTHER" id="PTHR43000">
    <property type="entry name" value="DTDP-D-GLUCOSE 4,6-DEHYDRATASE-RELATED"/>
    <property type="match status" value="1"/>
</dbReference>
<name>A0A553ZXF7_9BACI</name>
<keyword evidence="4" id="KW-1185">Reference proteome</keyword>
<comment type="similarity">
    <text evidence="1">Belongs to the NAD(P)-dependent epimerase/dehydratase family.</text>
</comment>
<evidence type="ECO:0000313" key="3">
    <source>
        <dbReference type="EMBL" id="TSB46141.1"/>
    </source>
</evidence>
<dbReference type="InterPro" id="IPR036291">
    <property type="entry name" value="NAD(P)-bd_dom_sf"/>
</dbReference>
<comment type="caution">
    <text evidence="3">The sequence shown here is derived from an EMBL/GenBank/DDBJ whole genome shotgun (WGS) entry which is preliminary data.</text>
</comment>
<dbReference type="InterPro" id="IPR001509">
    <property type="entry name" value="Epimerase_deHydtase"/>
</dbReference>
<accession>A0A553ZXF7</accession>
<dbReference type="OrthoDB" id="2938417at2"/>
<evidence type="ECO:0000259" key="2">
    <source>
        <dbReference type="Pfam" id="PF01370"/>
    </source>
</evidence>
<dbReference type="EMBL" id="VLXZ01000007">
    <property type="protein sequence ID" value="TSB46141.1"/>
    <property type="molecule type" value="Genomic_DNA"/>
</dbReference>
<dbReference type="Gene3D" id="3.40.50.720">
    <property type="entry name" value="NAD(P)-binding Rossmann-like Domain"/>
    <property type="match status" value="1"/>
</dbReference>
<sequence>MKKAVVTGGLGFIGYHLCQALLEEGVEVICIDINQKEWKQEHEEKLMRMGRNALFEFFHMDLDQIDSRLKTHLSSADVVFHMASPVSKDSKWPMKHQTIHQANMWVQQLCEGMKENAKFIFPSTVEVYGDVPGLITEDTPLQPVSPYGVIKADVEEYIKKQTPTNSVHYQIVRLPTIYGPWQRPDMTFCQLIRKQQDIYQDRSTLDVLYVTDAVAGLILSANSNDTSEIYHLSSGEEGRWFTCAKLLGAEADLLKRTHSRSSLSPDKAKNQLGFEARMPIEEGIQLQIDHEKQWQKLRDV</sequence>
<evidence type="ECO:0000313" key="4">
    <source>
        <dbReference type="Proteomes" id="UP000318521"/>
    </source>
</evidence>
<proteinExistence type="inferred from homology"/>
<organism evidence="3 4">
    <name type="scientific">Alkalicoccobacillus porphyridii</name>
    <dbReference type="NCBI Taxonomy" id="2597270"/>
    <lineage>
        <taxon>Bacteria</taxon>
        <taxon>Bacillati</taxon>
        <taxon>Bacillota</taxon>
        <taxon>Bacilli</taxon>
        <taxon>Bacillales</taxon>
        <taxon>Bacillaceae</taxon>
        <taxon>Alkalicoccobacillus</taxon>
    </lineage>
</organism>